<dbReference type="EMBL" id="JAQHXR010000001">
    <property type="protein sequence ID" value="MDA3968630.1"/>
    <property type="molecule type" value="Genomic_DNA"/>
</dbReference>
<comment type="caution">
    <text evidence="1">The sequence shown here is derived from an EMBL/GenBank/DDBJ whole genome shotgun (WGS) entry which is preliminary data.</text>
</comment>
<dbReference type="Proteomes" id="UP001210261">
    <property type="component" value="Unassembled WGS sequence"/>
</dbReference>
<gene>
    <name evidence="1" type="ORF">PF021_02950</name>
</gene>
<organism evidence="1 2">
    <name type="scientific">Helicobacter ibis</name>
    <dbReference type="NCBI Taxonomy" id="2962633"/>
    <lineage>
        <taxon>Bacteria</taxon>
        <taxon>Pseudomonadati</taxon>
        <taxon>Campylobacterota</taxon>
        <taxon>Epsilonproteobacteria</taxon>
        <taxon>Campylobacterales</taxon>
        <taxon>Helicobacteraceae</taxon>
        <taxon>Helicobacter</taxon>
    </lineage>
</organism>
<dbReference type="RefSeq" id="WP_271020911.1">
    <property type="nucleotide sequence ID" value="NZ_JAQHXR010000001.1"/>
</dbReference>
<proteinExistence type="predicted"/>
<keyword evidence="2" id="KW-1185">Reference proteome</keyword>
<evidence type="ECO:0000313" key="1">
    <source>
        <dbReference type="EMBL" id="MDA3968630.1"/>
    </source>
</evidence>
<protein>
    <submittedName>
        <fullName evidence="1">Uncharacterized protein</fullName>
    </submittedName>
</protein>
<reference evidence="1 2" key="1">
    <citation type="submission" date="2023-01" db="EMBL/GenBank/DDBJ databases">
        <title>Description of Helicobacter ibis sp. nov. isolated from faecal droppings of black-faced ibis (Theristicus melanopis).</title>
        <authorList>
            <person name="Lopez-Cantillo M."/>
            <person name="Vidal-Veuthey B."/>
            <person name="Mella A."/>
            <person name="De La Haba R."/>
            <person name="Collado L."/>
        </authorList>
    </citation>
    <scope>NUCLEOTIDE SEQUENCE [LARGE SCALE GENOMIC DNA]</scope>
    <source>
        <strain evidence="1 2">A82</strain>
    </source>
</reference>
<accession>A0ABT4VD53</accession>
<sequence length="76" mass="8720">MIKIFSCIVLLFSVILAKPSLEILKISNEARSNFDIYNLELDNKDTSYIIQIAIPKNLQNPKVIFLLDGTSFFRDL</sequence>
<evidence type="ECO:0000313" key="2">
    <source>
        <dbReference type="Proteomes" id="UP001210261"/>
    </source>
</evidence>
<name>A0ABT4VD53_9HELI</name>